<dbReference type="AlphaFoldDB" id="A0A812P5M4"/>
<keyword evidence="2" id="KW-1185">Reference proteome</keyword>
<protein>
    <submittedName>
        <fullName evidence="1">Uncharacterized protein</fullName>
    </submittedName>
</protein>
<comment type="caution">
    <text evidence="1">The sequence shown here is derived from an EMBL/GenBank/DDBJ whole genome shotgun (WGS) entry which is preliminary data.</text>
</comment>
<proteinExistence type="predicted"/>
<evidence type="ECO:0000313" key="2">
    <source>
        <dbReference type="Proteomes" id="UP000604046"/>
    </source>
</evidence>
<dbReference type="EMBL" id="CAJNDS010002147">
    <property type="protein sequence ID" value="CAE7351155.1"/>
    <property type="molecule type" value="Genomic_DNA"/>
</dbReference>
<reference evidence="1" key="1">
    <citation type="submission" date="2021-02" db="EMBL/GenBank/DDBJ databases">
        <authorList>
            <person name="Dougan E. K."/>
            <person name="Rhodes N."/>
            <person name="Thang M."/>
            <person name="Chan C."/>
        </authorList>
    </citation>
    <scope>NUCLEOTIDE SEQUENCE</scope>
</reference>
<accession>A0A812P5M4</accession>
<gene>
    <name evidence="1" type="ORF">SNAT2548_LOCUS18512</name>
</gene>
<organism evidence="1 2">
    <name type="scientific">Symbiodinium natans</name>
    <dbReference type="NCBI Taxonomy" id="878477"/>
    <lineage>
        <taxon>Eukaryota</taxon>
        <taxon>Sar</taxon>
        <taxon>Alveolata</taxon>
        <taxon>Dinophyceae</taxon>
        <taxon>Suessiales</taxon>
        <taxon>Symbiodiniaceae</taxon>
        <taxon>Symbiodinium</taxon>
    </lineage>
</organism>
<sequence length="104" mass="10708">MQNRLCKSTARPERPACDLHGLTCATWTARTASGAAREPVSEPVRAGCTAPEGLCGACAECCIAVVGSHLQHATGTASCDRPDIVGRPELQEAALGGLESVLGY</sequence>
<evidence type="ECO:0000313" key="1">
    <source>
        <dbReference type="EMBL" id="CAE7351155.1"/>
    </source>
</evidence>
<dbReference type="Proteomes" id="UP000604046">
    <property type="component" value="Unassembled WGS sequence"/>
</dbReference>
<name>A0A812P5M4_9DINO</name>